<sequence length="834" mass="90892">MEALKPEPWRASPDPCGGLGGERVFGRSGDEHRWGLLMARLEAAPQKHRPPGCEEGRGQEGWLRRLPPCGPVPFSDRMLHAQGEAVNAARMEMSTCSLSPPSLAPGFAPLEGEAPSGHWETARLRCTPGREQVRLCEVGSVKNGWLPIQKRALVCGIPQHPRNTEDPHCQEKSNVHVTTTPPKDDWRERGINHTVQFVTASCDETPVETCSNPMGFRAWRSQSQPSINQASGRSNSACPGGHLPPGGDREWKEWEGSGRLSSEIQTDGSRKVGASGQNGSRLLVRTVSFPEPINAGAEDTPTADIKTPPTMKAGFSSITITARRVSQAPREGPGPDPAVQVDGHVTQPAGTHPSPAQSATPTSSPQDHAPVMRRRKATIIKVTEYRQTRCSGDKVAMTRPPEFRHSYSEGEGKADALSQFWIQDGLDQVGSSPRRSVHSYAHPEVPSGSMNSVLYLDKSLSVSLLEPESSREVHRSTLSLYLGGPSPTEGPAESRKRDESDRPSRPRSCAGVFGDPDPGRAGTAGPALKQWCLSLPVKSNQAHTSNSTSSLNPRACSPGLPPAGTWRPSTEAVGRRGNANDRACPSLTDLSKERPACGNPQGHAAHGGPDAVLSHSAASVIANLKLQRQQHTTPNSLSAKDSKRPHTSGKTFAQNSGSSCQTGHDERAVQRGPYSPGREEHGSTSPPHLRSSWQELCTDAPDGSATPLTLREALELFRPDFISRSQGRVKKLEQRAQKRRTVENAGLTPQSGQARRRRNCTRPHPLSDNLFRPKERAISGKEMQLRSKRIYNKLPEVTRKKEEEKKKVISQTNRLRAELFKKKLLDQILHRNSD</sequence>
<dbReference type="AlphaFoldDB" id="A0A9D3PQC1"/>
<feature type="domain" description="ALMS motif" evidence="5">
    <location>
        <begin position="707"/>
        <end position="832"/>
    </location>
</feature>
<proteinExistence type="predicted"/>
<accession>A0A9D3PQC1</accession>
<organism evidence="7 8">
    <name type="scientific">Megalops atlanticus</name>
    <name type="common">Tarpon</name>
    <name type="synonym">Clupea gigantea</name>
    <dbReference type="NCBI Taxonomy" id="7932"/>
    <lineage>
        <taxon>Eukaryota</taxon>
        <taxon>Metazoa</taxon>
        <taxon>Chordata</taxon>
        <taxon>Craniata</taxon>
        <taxon>Vertebrata</taxon>
        <taxon>Euteleostomi</taxon>
        <taxon>Actinopterygii</taxon>
        <taxon>Neopterygii</taxon>
        <taxon>Teleostei</taxon>
        <taxon>Elopiformes</taxon>
        <taxon>Megalopidae</taxon>
        <taxon>Megalops</taxon>
    </lineage>
</organism>
<feature type="region of interest" description="Disordered" evidence="4">
    <location>
        <begin position="292"/>
        <end position="373"/>
    </location>
</feature>
<evidence type="ECO:0000259" key="5">
    <source>
        <dbReference type="Pfam" id="PF15309"/>
    </source>
</evidence>
<feature type="region of interest" description="Disordered" evidence="4">
    <location>
        <begin position="1"/>
        <end position="24"/>
    </location>
</feature>
<dbReference type="PANTHER" id="PTHR21553">
    <property type="entry name" value="ALMS1-RELATED"/>
    <property type="match status" value="1"/>
</dbReference>
<feature type="compositionally biased region" description="Basic and acidic residues" evidence="4">
    <location>
        <begin position="247"/>
        <end position="256"/>
    </location>
</feature>
<dbReference type="InterPro" id="IPR041179">
    <property type="entry name" value="C10orf90_N"/>
</dbReference>
<feature type="domain" description="Centrosomal protein C10orf90 N-terminal" evidence="6">
    <location>
        <begin position="298"/>
        <end position="482"/>
    </location>
</feature>
<evidence type="ECO:0000259" key="6">
    <source>
        <dbReference type="Pfam" id="PF17730"/>
    </source>
</evidence>
<evidence type="ECO:0000313" key="7">
    <source>
        <dbReference type="EMBL" id="KAG7462998.1"/>
    </source>
</evidence>
<comment type="caution">
    <text evidence="7">The sequence shown here is derived from an EMBL/GenBank/DDBJ whole genome shotgun (WGS) entry which is preliminary data.</text>
</comment>
<dbReference type="GO" id="GO:0046599">
    <property type="term" value="P:regulation of centriole replication"/>
    <property type="evidence" value="ECO:0007669"/>
    <property type="project" value="TreeGrafter"/>
</dbReference>
<keyword evidence="3" id="KW-0206">Cytoskeleton</keyword>
<feature type="region of interest" description="Disordered" evidence="4">
    <location>
        <begin position="222"/>
        <end position="277"/>
    </location>
</feature>
<evidence type="ECO:0008006" key="9">
    <source>
        <dbReference type="Google" id="ProtNLM"/>
    </source>
</evidence>
<evidence type="ECO:0000313" key="8">
    <source>
        <dbReference type="Proteomes" id="UP001046870"/>
    </source>
</evidence>
<feature type="region of interest" description="Disordered" evidence="4">
    <location>
        <begin position="626"/>
        <end position="691"/>
    </location>
</feature>
<feature type="compositionally biased region" description="Basic and acidic residues" evidence="4">
    <location>
        <begin position="162"/>
        <end position="174"/>
    </location>
</feature>
<feature type="region of interest" description="Disordered" evidence="4">
    <location>
        <begin position="162"/>
        <end position="185"/>
    </location>
</feature>
<feature type="compositionally biased region" description="Polar residues" evidence="4">
    <location>
        <begin position="626"/>
        <end position="639"/>
    </location>
</feature>
<dbReference type="PANTHER" id="PTHR21553:SF24">
    <property type="entry name" value="(E2-INDEPENDENT) E3 UBIQUITIN-CONJUGATING ENZYME FATS"/>
    <property type="match status" value="1"/>
</dbReference>
<gene>
    <name evidence="7" type="ORF">MATL_G00190670</name>
</gene>
<feature type="region of interest" description="Disordered" evidence="4">
    <location>
        <begin position="734"/>
        <end position="770"/>
    </location>
</feature>
<evidence type="ECO:0000256" key="2">
    <source>
        <dbReference type="ARBA" id="ARBA00022490"/>
    </source>
</evidence>
<evidence type="ECO:0000256" key="3">
    <source>
        <dbReference type="ARBA" id="ARBA00023212"/>
    </source>
</evidence>
<feature type="region of interest" description="Disordered" evidence="4">
    <location>
        <begin position="431"/>
        <end position="450"/>
    </location>
</feature>
<evidence type="ECO:0000256" key="4">
    <source>
        <dbReference type="SAM" id="MobiDB-lite"/>
    </source>
</evidence>
<keyword evidence="8" id="KW-1185">Reference proteome</keyword>
<dbReference type="Proteomes" id="UP001046870">
    <property type="component" value="Chromosome 16"/>
</dbReference>
<dbReference type="Pfam" id="PF17730">
    <property type="entry name" value="Centro_C10orf90"/>
    <property type="match status" value="1"/>
</dbReference>
<dbReference type="InterPro" id="IPR029299">
    <property type="entry name" value="ALMS_motif"/>
</dbReference>
<dbReference type="OrthoDB" id="8899035at2759"/>
<dbReference type="GO" id="GO:0005813">
    <property type="term" value="C:centrosome"/>
    <property type="evidence" value="ECO:0007669"/>
    <property type="project" value="UniProtKB-SubCell"/>
</dbReference>
<keyword evidence="2" id="KW-0963">Cytoplasm</keyword>
<feature type="region of interest" description="Disordered" evidence="4">
    <location>
        <begin position="540"/>
        <end position="611"/>
    </location>
</feature>
<feature type="compositionally biased region" description="Polar residues" evidence="4">
    <location>
        <begin position="648"/>
        <end position="662"/>
    </location>
</feature>
<feature type="region of interest" description="Disordered" evidence="4">
    <location>
        <begin position="476"/>
        <end position="522"/>
    </location>
</feature>
<dbReference type="GO" id="GO:0008017">
    <property type="term" value="F:microtubule binding"/>
    <property type="evidence" value="ECO:0007669"/>
    <property type="project" value="TreeGrafter"/>
</dbReference>
<protein>
    <recommendedName>
        <fullName evidence="9">ALMS motif domain-containing protein</fullName>
    </recommendedName>
</protein>
<evidence type="ECO:0000256" key="1">
    <source>
        <dbReference type="ARBA" id="ARBA00004300"/>
    </source>
</evidence>
<comment type="subcellular location">
    <subcellularLocation>
        <location evidence="1">Cytoplasm</location>
        <location evidence="1">Cytoskeleton</location>
        <location evidence="1">Microtubule organizing center</location>
        <location evidence="1">Centrosome</location>
    </subcellularLocation>
</comment>
<dbReference type="GO" id="GO:0005814">
    <property type="term" value="C:centriole"/>
    <property type="evidence" value="ECO:0007669"/>
    <property type="project" value="TreeGrafter"/>
</dbReference>
<feature type="compositionally biased region" description="Polar residues" evidence="4">
    <location>
        <begin position="222"/>
        <end position="237"/>
    </location>
</feature>
<reference evidence="7" key="1">
    <citation type="submission" date="2021-01" db="EMBL/GenBank/DDBJ databases">
        <authorList>
            <person name="Zahm M."/>
            <person name="Roques C."/>
            <person name="Cabau C."/>
            <person name="Klopp C."/>
            <person name="Donnadieu C."/>
            <person name="Jouanno E."/>
            <person name="Lampietro C."/>
            <person name="Louis A."/>
            <person name="Herpin A."/>
            <person name="Echchiki A."/>
            <person name="Berthelot C."/>
            <person name="Parey E."/>
            <person name="Roest-Crollius H."/>
            <person name="Braasch I."/>
            <person name="Postlethwait J."/>
            <person name="Bobe J."/>
            <person name="Montfort J."/>
            <person name="Bouchez O."/>
            <person name="Begum T."/>
            <person name="Mejri S."/>
            <person name="Adams A."/>
            <person name="Chen W.-J."/>
            <person name="Guiguen Y."/>
        </authorList>
    </citation>
    <scope>NUCLEOTIDE SEQUENCE</scope>
    <source>
        <strain evidence="7">YG-15Mar2019-1</strain>
        <tissue evidence="7">Brain</tissue>
    </source>
</reference>
<dbReference type="EMBL" id="JAFDVH010000016">
    <property type="protein sequence ID" value="KAG7462998.1"/>
    <property type="molecule type" value="Genomic_DNA"/>
</dbReference>
<dbReference type="GO" id="GO:0005829">
    <property type="term" value="C:cytosol"/>
    <property type="evidence" value="ECO:0007669"/>
    <property type="project" value="TreeGrafter"/>
</dbReference>
<dbReference type="Pfam" id="PF15309">
    <property type="entry name" value="ALMS_motif"/>
    <property type="match status" value="1"/>
</dbReference>
<feature type="compositionally biased region" description="Basic and acidic residues" evidence="4">
    <location>
        <begin position="492"/>
        <end position="504"/>
    </location>
</feature>
<feature type="compositionally biased region" description="Polar residues" evidence="4">
    <location>
        <begin position="540"/>
        <end position="552"/>
    </location>
</feature>
<feature type="compositionally biased region" description="Low complexity" evidence="4">
    <location>
        <begin position="353"/>
        <end position="366"/>
    </location>
</feature>
<name>A0A9D3PQC1_MEGAT</name>